<dbReference type="Pfam" id="PF00940">
    <property type="entry name" value="RNA_pol"/>
    <property type="match status" value="1"/>
</dbReference>
<dbReference type="FunFam" id="1.10.150.20:FF:000031">
    <property type="entry name" value="DNA-directed RNA polymerase"/>
    <property type="match status" value="1"/>
</dbReference>
<evidence type="ECO:0000256" key="13">
    <source>
        <dbReference type="ARBA" id="ARBA00073509"/>
    </source>
</evidence>
<evidence type="ECO:0000256" key="5">
    <source>
        <dbReference type="ARBA" id="ARBA00022679"/>
    </source>
</evidence>
<reference evidence="15" key="1">
    <citation type="submission" date="2025-08" db="UniProtKB">
        <authorList>
            <consortium name="Ensembl"/>
        </authorList>
    </citation>
    <scope>IDENTIFICATION</scope>
</reference>
<evidence type="ECO:0000256" key="1">
    <source>
        <dbReference type="ARBA" id="ARBA00004173"/>
    </source>
</evidence>
<keyword evidence="9" id="KW-0804">Transcription</keyword>
<keyword evidence="6" id="KW-0548">Nucleotidyltransferase</keyword>
<keyword evidence="8" id="KW-0496">Mitochondrion</keyword>
<dbReference type="InterPro" id="IPR043502">
    <property type="entry name" value="DNA/RNA_pol_sf"/>
</dbReference>
<evidence type="ECO:0000256" key="11">
    <source>
        <dbReference type="ARBA" id="ARBA00057821"/>
    </source>
</evidence>
<evidence type="ECO:0000256" key="8">
    <source>
        <dbReference type="ARBA" id="ARBA00023128"/>
    </source>
</evidence>
<dbReference type="GO" id="GO:0006390">
    <property type="term" value="P:mitochondrial transcription"/>
    <property type="evidence" value="ECO:0007669"/>
    <property type="project" value="TreeGrafter"/>
</dbReference>
<evidence type="ECO:0000256" key="2">
    <source>
        <dbReference type="ARBA" id="ARBA00009493"/>
    </source>
</evidence>
<keyword evidence="7" id="KW-0809">Transit peptide</keyword>
<name>S4RK49_PETMA</name>
<sequence>LRDRLLCYLDACLFSGELKRAQKYVWHYHQDPNLRSLLSVQIYDVMMGAWAKKKFLFKIAKLFSMVGEAGLKPSLVSYAAALECMGRVPNIAQSVVARCLEEMQQNGLELDQLFAHCNFVEDEREVVLAAVRRVRPDYAPMAMPPRLVAPLSVVPLLALSYPCDNSGNYPRLKQTTEELKQGFRRQMDLEKAHIVTIQSVEALKPVTPEMEKKRQALTELHKEWRATLLQAFAEGKKKLMSRRFGSSFKLDLYPYTCLLTDEEYVNAHAGGLNSLPPNGDSVMSLSRNLGRKVFNMYCIRKKMRNHVAQRISKVYDAYCELLASDGKVSGFLPRQFWERVEAEVADGYRLSGETVEWTLPVTVTLGSYLLDIMVRELKVYSGTGSTDLVRGTKPIPALYHVYAFRSVRQIGFVKPHPLVTQLQSRAVETELHFDVQALPTSCPPLPWTSPRFGGYVLIPTTLMRSVDMATQHQNLLDLCQEARRLHAAMDVLNQLGTCSWIINEPLLDIVIGIFNDRGCDKLDIPPPLSEAPKVPRYDPTGQNGIADRLAFRRALTHARKTTSEMHSLRMSALYKLSIANAMRGRVFWFPHNMDFRGRTYPCPPHFNHLGSDMSRALLLFAEGRPLGERGLDWIKIHLVNLTGTKKKSSLLERRMFADEKMDDILDSADRPLTGRQWWMEADEPWQVLACCMEIARAVRSPDPKEYISHFPTHQDGSCNGLQHYAALGRDTIGAASVNLKPLDMPQDVYASVAQQVDVFRAEDAKNDVKIAQVLGGFIGRKLVKQTVMTVVYGVTRYGGRQQIEKRLSEMDDFPKEYVWDASAYLTKLVFSSLREMFTGTREIQNWLTESARMIARAGQSVEWVTPLGLPIIQPYHR</sequence>
<dbReference type="InterPro" id="IPR037159">
    <property type="entry name" value="RNA_POL_N_sf"/>
</dbReference>
<evidence type="ECO:0000256" key="7">
    <source>
        <dbReference type="ARBA" id="ARBA00022946"/>
    </source>
</evidence>
<comment type="similarity">
    <text evidence="2">Belongs to the phage and mitochondrial RNA polymerase family.</text>
</comment>
<evidence type="ECO:0000256" key="4">
    <source>
        <dbReference type="ARBA" id="ARBA00022478"/>
    </source>
</evidence>
<dbReference type="OMA" id="ANHFRNK"/>
<dbReference type="STRING" id="7757.ENSPMAP00000005582"/>
<evidence type="ECO:0000259" key="14">
    <source>
        <dbReference type="SMART" id="SM01311"/>
    </source>
</evidence>
<evidence type="ECO:0000256" key="12">
    <source>
        <dbReference type="ARBA" id="ARBA00063316"/>
    </source>
</evidence>
<evidence type="ECO:0000313" key="15">
    <source>
        <dbReference type="Ensembl" id="ENSPMAP00000005582.1"/>
    </source>
</evidence>
<dbReference type="Gene3D" id="1.10.150.20">
    <property type="entry name" value="5' to 3' exonuclease, C-terminal subdomain"/>
    <property type="match status" value="1"/>
</dbReference>
<keyword evidence="4" id="KW-0240">DNA-directed RNA polymerase</keyword>
<reference evidence="15" key="2">
    <citation type="submission" date="2025-09" db="UniProtKB">
        <authorList>
            <consortium name="Ensembl"/>
        </authorList>
    </citation>
    <scope>IDENTIFICATION</scope>
</reference>
<accession>S4RK49</accession>
<dbReference type="InterPro" id="IPR029262">
    <property type="entry name" value="RPOL_N"/>
</dbReference>
<feature type="domain" description="DNA-directed RNA polymerase N-terminal" evidence="14">
    <location>
        <begin position="184"/>
        <end position="497"/>
    </location>
</feature>
<dbReference type="GO" id="GO:0034245">
    <property type="term" value="C:mitochondrial DNA-directed RNA polymerase complex"/>
    <property type="evidence" value="ECO:0007669"/>
    <property type="project" value="TreeGrafter"/>
</dbReference>
<dbReference type="GO" id="GO:0003899">
    <property type="term" value="F:DNA-directed RNA polymerase activity"/>
    <property type="evidence" value="ECO:0007669"/>
    <property type="project" value="UniProtKB-EC"/>
</dbReference>
<dbReference type="SMART" id="SM01311">
    <property type="entry name" value="RPOL_N"/>
    <property type="match status" value="1"/>
</dbReference>
<evidence type="ECO:0000256" key="9">
    <source>
        <dbReference type="ARBA" id="ARBA00023163"/>
    </source>
</evidence>
<dbReference type="FunFam" id="1.10.1320.10:FF:000002">
    <property type="entry name" value="DNA-directed RNA polymerase"/>
    <property type="match status" value="1"/>
</dbReference>
<dbReference type="GeneTree" id="ENSGT00390000008060"/>
<dbReference type="Pfam" id="PF14700">
    <property type="entry name" value="RPOL_N"/>
    <property type="match status" value="1"/>
</dbReference>
<dbReference type="InterPro" id="IPR046950">
    <property type="entry name" value="DNA-dir_Rpol_C_phage-type"/>
</dbReference>
<dbReference type="AlphaFoldDB" id="S4RK49"/>
<proteinExistence type="inferred from homology"/>
<dbReference type="Gene3D" id="1.25.40.10">
    <property type="entry name" value="Tetratricopeptide repeat domain"/>
    <property type="match status" value="1"/>
</dbReference>
<dbReference type="PANTHER" id="PTHR10102:SF0">
    <property type="entry name" value="DNA-DIRECTED RNA POLYMERASE, MITOCHONDRIAL"/>
    <property type="match status" value="1"/>
</dbReference>
<dbReference type="InterPro" id="IPR002092">
    <property type="entry name" value="DNA-dir_Rpol_phage-type"/>
</dbReference>
<dbReference type="Ensembl" id="ENSPMAT00000005603.1">
    <property type="protein sequence ID" value="ENSPMAP00000005582.1"/>
    <property type="gene ID" value="ENSPMAG00000005070.1"/>
</dbReference>
<dbReference type="EC" id="2.7.7.6" evidence="3"/>
<dbReference type="PANTHER" id="PTHR10102">
    <property type="entry name" value="DNA-DIRECTED RNA POLYMERASE, MITOCHONDRIAL"/>
    <property type="match status" value="1"/>
</dbReference>
<evidence type="ECO:0000256" key="6">
    <source>
        <dbReference type="ARBA" id="ARBA00022695"/>
    </source>
</evidence>
<dbReference type="GO" id="GO:0001018">
    <property type="term" value="F:mitochondrial promoter sequence-specific DNA binding"/>
    <property type="evidence" value="ECO:0007669"/>
    <property type="project" value="TreeGrafter"/>
</dbReference>
<comment type="subcellular location">
    <subcellularLocation>
        <location evidence="1">Mitochondrion</location>
    </subcellularLocation>
</comment>
<comment type="catalytic activity">
    <reaction evidence="10">
        <text>RNA(n) + a ribonucleoside 5'-triphosphate = RNA(n+1) + diphosphate</text>
        <dbReference type="Rhea" id="RHEA:21248"/>
        <dbReference type="Rhea" id="RHEA-COMP:14527"/>
        <dbReference type="Rhea" id="RHEA-COMP:17342"/>
        <dbReference type="ChEBI" id="CHEBI:33019"/>
        <dbReference type="ChEBI" id="CHEBI:61557"/>
        <dbReference type="ChEBI" id="CHEBI:140395"/>
        <dbReference type="EC" id="2.7.7.6"/>
    </reaction>
</comment>
<comment type="function">
    <text evidence="11">DNA-dependent RNA polymerase catalyzes the transcription of mitochondrial DNA into RNA using the four ribonucleoside triphosphates as substrates. Component of the mitochondrial transcription initiation complex, composed at least of TFB2M, TFAM and POLRMT that is required for basal transcription of mitochondrial DNA. In this complex, TFAM recruits POLRMT to a specific promoter whereas TFB2M induces structural changes in POLRMT to enable promoter opening and trapping of the DNA non-template strand. Has DNA primase activity. Catalyzes the synthesis of short RNA primers that are necessary for the initiation of lagging-strand DNA synthesis from the origin of light-strand DNA replication (OriL).</text>
</comment>
<organism evidence="15">
    <name type="scientific">Petromyzon marinus</name>
    <name type="common">Sea lamprey</name>
    <dbReference type="NCBI Taxonomy" id="7757"/>
    <lineage>
        <taxon>Eukaryota</taxon>
        <taxon>Metazoa</taxon>
        <taxon>Chordata</taxon>
        <taxon>Craniata</taxon>
        <taxon>Vertebrata</taxon>
        <taxon>Cyclostomata</taxon>
        <taxon>Hyperoartia</taxon>
        <taxon>Petromyzontiformes</taxon>
        <taxon>Petromyzontidae</taxon>
        <taxon>Petromyzon</taxon>
    </lineage>
</organism>
<dbReference type="Gene3D" id="1.10.1320.10">
    <property type="entry name" value="DNA-directed RNA polymerase, N-terminal domain"/>
    <property type="match status" value="1"/>
</dbReference>
<evidence type="ECO:0000256" key="10">
    <source>
        <dbReference type="ARBA" id="ARBA00048552"/>
    </source>
</evidence>
<dbReference type="PROSITE" id="PS00489">
    <property type="entry name" value="RNA_POL_PHAGE_2"/>
    <property type="match status" value="1"/>
</dbReference>
<protein>
    <recommendedName>
        <fullName evidence="13">DNA-directed RNA polymerase, mitochondrial</fullName>
        <ecNumber evidence="3">2.7.7.6</ecNumber>
    </recommendedName>
</protein>
<dbReference type="HOGENOM" id="CLU_003364_2_1_1"/>
<comment type="subunit">
    <text evidence="12">Homodimer. Component of the mitochondrial transcription initiation complex, composed at least of TFB2M, TFAM and POLRMT. In this complex TFAM recruits POLRMT to the promoter whereas TFB2M induces structural changes in POLRMT to enable promoter opening and trapping of the DNA non-template strand. Upon metabolic stress, forms a complex composed of FOXO3, SIRT3 and mitochondrial RNA polymerase POLRMT; the complex is recruited to mtDNA in a SIRT3-dependent manner. Also forms a complex composed of FOXO3, SIRT3, TFAM and POLRMT. Interacts with TFB1M and TFB2M, leading to the stimulation of transcription. Interacts with TEFM. Interacts with MTRES1.</text>
</comment>
<dbReference type="Gene3D" id="1.10.287.280">
    <property type="match status" value="1"/>
</dbReference>
<keyword evidence="5" id="KW-0808">Transferase</keyword>
<dbReference type="SUPFAM" id="SSF56672">
    <property type="entry name" value="DNA/RNA polymerases"/>
    <property type="match status" value="1"/>
</dbReference>
<dbReference type="InterPro" id="IPR011990">
    <property type="entry name" value="TPR-like_helical_dom_sf"/>
</dbReference>
<dbReference type="FunFam" id="1.10.287.280:FF:000001">
    <property type="entry name" value="DNA-directed RNA polymerase"/>
    <property type="match status" value="1"/>
</dbReference>
<evidence type="ECO:0000256" key="3">
    <source>
        <dbReference type="ARBA" id="ARBA00012418"/>
    </source>
</evidence>